<sequence>MIFGLNTTSLQSIAYCKAKMEVFLGALVVHMEIICHQLFEIFSDASLRIGMEI</sequence>
<accession>A0A5D2MMQ4</accession>
<dbReference type="Proteomes" id="UP000322667">
    <property type="component" value="Chromosome A13"/>
</dbReference>
<dbReference type="EMBL" id="CM017622">
    <property type="protein sequence ID" value="TYH91969.1"/>
    <property type="molecule type" value="Genomic_DNA"/>
</dbReference>
<reference evidence="1 2" key="1">
    <citation type="submission" date="2019-07" db="EMBL/GenBank/DDBJ databases">
        <title>WGS assembly of Gossypium tomentosum.</title>
        <authorList>
            <person name="Chen Z.J."/>
            <person name="Sreedasyam A."/>
            <person name="Ando A."/>
            <person name="Song Q."/>
            <person name="De L."/>
            <person name="Hulse-Kemp A."/>
            <person name="Ding M."/>
            <person name="Ye W."/>
            <person name="Kirkbride R."/>
            <person name="Jenkins J."/>
            <person name="Plott C."/>
            <person name="Lovell J."/>
            <person name="Lin Y.-M."/>
            <person name="Vaughn R."/>
            <person name="Liu B."/>
            <person name="Li W."/>
            <person name="Simpson S."/>
            <person name="Scheffler B."/>
            <person name="Saski C."/>
            <person name="Grover C."/>
            <person name="Hu G."/>
            <person name="Conover J."/>
            <person name="Carlson J."/>
            <person name="Shu S."/>
            <person name="Boston L."/>
            <person name="Williams M."/>
            <person name="Peterson D."/>
            <person name="Mcgee K."/>
            <person name="Jones D."/>
            <person name="Wendel J."/>
            <person name="Stelly D."/>
            <person name="Grimwood J."/>
            <person name="Schmutz J."/>
        </authorList>
    </citation>
    <scope>NUCLEOTIDE SEQUENCE [LARGE SCALE GENOMIC DNA]</scope>
    <source>
        <strain evidence="1">7179.01</strain>
    </source>
</reference>
<name>A0A5D2MMQ4_GOSTO</name>
<protein>
    <submittedName>
        <fullName evidence="1">Uncharacterized protein</fullName>
    </submittedName>
</protein>
<organism evidence="1 2">
    <name type="scientific">Gossypium tomentosum</name>
    <name type="common">Hawaiian cotton</name>
    <name type="synonym">Gossypium sandvicense</name>
    <dbReference type="NCBI Taxonomy" id="34277"/>
    <lineage>
        <taxon>Eukaryota</taxon>
        <taxon>Viridiplantae</taxon>
        <taxon>Streptophyta</taxon>
        <taxon>Embryophyta</taxon>
        <taxon>Tracheophyta</taxon>
        <taxon>Spermatophyta</taxon>
        <taxon>Magnoliopsida</taxon>
        <taxon>eudicotyledons</taxon>
        <taxon>Gunneridae</taxon>
        <taxon>Pentapetalae</taxon>
        <taxon>rosids</taxon>
        <taxon>malvids</taxon>
        <taxon>Malvales</taxon>
        <taxon>Malvaceae</taxon>
        <taxon>Malvoideae</taxon>
        <taxon>Gossypium</taxon>
    </lineage>
</organism>
<proteinExistence type="predicted"/>
<evidence type="ECO:0000313" key="1">
    <source>
        <dbReference type="EMBL" id="TYH91969.1"/>
    </source>
</evidence>
<gene>
    <name evidence="1" type="ORF">ES332_A13G150400v1</name>
</gene>
<dbReference type="AlphaFoldDB" id="A0A5D2MMQ4"/>
<keyword evidence="2" id="KW-1185">Reference proteome</keyword>
<evidence type="ECO:0000313" key="2">
    <source>
        <dbReference type="Proteomes" id="UP000322667"/>
    </source>
</evidence>